<feature type="chain" id="PRO_5003937463" evidence="1">
    <location>
        <begin position="41"/>
        <end position="184"/>
    </location>
</feature>
<keyword evidence="1" id="KW-0732">Signal</keyword>
<dbReference type="STRING" id="1173027.Mic7113_5619"/>
<gene>
    <name evidence="2" type="ORF">Mic7113_5619</name>
</gene>
<dbReference type="PATRIC" id="fig|1173027.3.peg.6225"/>
<feature type="signal peptide" evidence="1">
    <location>
        <begin position="1"/>
        <end position="40"/>
    </location>
</feature>
<evidence type="ECO:0000256" key="1">
    <source>
        <dbReference type="SAM" id="SignalP"/>
    </source>
</evidence>
<dbReference type="KEGG" id="mic:Mic7113_5619"/>
<proteinExistence type="predicted"/>
<sequence>MKQRGTKFVKNSRWVTPLSLTACLALGMIPSVLISTAAQAQPARTPTMFENVTIGPKFSPEPMVLRGISGGSVSATQVAGRKETPTGPCVGFVDESPNHTINLKAFFNYLSLQVESPKDTTIVISGPGGTWCNDDFQGKNPGIAGQWQAGIYKVWVGSYNKNNFDPYIIKISEVRLLNPGPFRR</sequence>
<dbReference type="HOGENOM" id="CLU_115813_0_0_3"/>
<dbReference type="RefSeq" id="WP_015185383.1">
    <property type="nucleotide sequence ID" value="NC_019738.1"/>
</dbReference>
<dbReference type="EMBL" id="CP003630">
    <property type="protein sequence ID" value="AFZ21250.1"/>
    <property type="molecule type" value="Genomic_DNA"/>
</dbReference>
<evidence type="ECO:0000313" key="3">
    <source>
        <dbReference type="Proteomes" id="UP000010471"/>
    </source>
</evidence>
<name>K9WLG6_9CYAN</name>
<dbReference type="Proteomes" id="UP000010471">
    <property type="component" value="Chromosome"/>
</dbReference>
<evidence type="ECO:0000313" key="2">
    <source>
        <dbReference type="EMBL" id="AFZ21250.1"/>
    </source>
</evidence>
<dbReference type="OrthoDB" id="512115at2"/>
<protein>
    <submittedName>
        <fullName evidence="2">Uncharacterized protein</fullName>
    </submittedName>
</protein>
<accession>K9WLG6</accession>
<organism evidence="2 3">
    <name type="scientific">Allocoleopsis franciscana PCC 7113</name>
    <dbReference type="NCBI Taxonomy" id="1173027"/>
    <lineage>
        <taxon>Bacteria</taxon>
        <taxon>Bacillati</taxon>
        <taxon>Cyanobacteriota</taxon>
        <taxon>Cyanophyceae</taxon>
        <taxon>Coleofasciculales</taxon>
        <taxon>Coleofasciculaceae</taxon>
        <taxon>Allocoleopsis</taxon>
        <taxon>Allocoleopsis franciscana</taxon>
    </lineage>
</organism>
<dbReference type="AlphaFoldDB" id="K9WLG6"/>
<keyword evidence="3" id="KW-1185">Reference proteome</keyword>
<dbReference type="eggNOG" id="COG3591">
    <property type="taxonomic scope" value="Bacteria"/>
</dbReference>
<reference evidence="2 3" key="1">
    <citation type="submission" date="2012-06" db="EMBL/GenBank/DDBJ databases">
        <title>Finished chromosome of genome of Microcoleus sp. PCC 7113.</title>
        <authorList>
            <consortium name="US DOE Joint Genome Institute"/>
            <person name="Gugger M."/>
            <person name="Coursin T."/>
            <person name="Rippka R."/>
            <person name="Tandeau De Marsac N."/>
            <person name="Huntemann M."/>
            <person name="Wei C.-L."/>
            <person name="Han J."/>
            <person name="Detter J.C."/>
            <person name="Han C."/>
            <person name="Tapia R."/>
            <person name="Chen A."/>
            <person name="Kyrpides N."/>
            <person name="Mavromatis K."/>
            <person name="Markowitz V."/>
            <person name="Szeto E."/>
            <person name="Ivanova N."/>
            <person name="Pagani I."/>
            <person name="Pati A."/>
            <person name="Goodwin L."/>
            <person name="Nordberg H.P."/>
            <person name="Cantor M.N."/>
            <person name="Hua S.X."/>
            <person name="Woyke T."/>
            <person name="Kerfeld C.A."/>
        </authorList>
    </citation>
    <scope>NUCLEOTIDE SEQUENCE [LARGE SCALE GENOMIC DNA]</scope>
    <source>
        <strain evidence="2 3">PCC 7113</strain>
    </source>
</reference>